<dbReference type="EMBL" id="BK016136">
    <property type="protein sequence ID" value="DAF97838.1"/>
    <property type="molecule type" value="Genomic_DNA"/>
</dbReference>
<name>A0A8S5UTY8_9CAUD</name>
<protein>
    <submittedName>
        <fullName evidence="1">Zinc finger protein</fullName>
    </submittedName>
</protein>
<organism evidence="1">
    <name type="scientific">Myoviridae sp. ctYA416</name>
    <dbReference type="NCBI Taxonomy" id="2825125"/>
    <lineage>
        <taxon>Viruses</taxon>
        <taxon>Duplodnaviria</taxon>
        <taxon>Heunggongvirae</taxon>
        <taxon>Uroviricota</taxon>
        <taxon>Caudoviricetes</taxon>
    </lineage>
</organism>
<accession>A0A8S5UTY8</accession>
<evidence type="ECO:0000313" key="1">
    <source>
        <dbReference type="EMBL" id="DAF97838.1"/>
    </source>
</evidence>
<proteinExistence type="predicted"/>
<sequence>MPSLKSGNQQEIKNDTQPPYEQFEECKRTTCVYRNDNGRCIYETCVFDNEKPVHVENWDFECQFCHRIEQRNPRDMKIMACDRCLARIRAAEELPFTCVFCGKSQGHPSKIMFSGICDECFAKLNRAIHCKYCGNA</sequence>
<reference evidence="1" key="1">
    <citation type="journal article" date="2021" name="Proc. Natl. Acad. Sci. U.S.A.">
        <title>A Catalog of Tens of Thousands of Viruses from Human Metagenomes Reveals Hidden Associations with Chronic Diseases.</title>
        <authorList>
            <person name="Tisza M.J."/>
            <person name="Buck C.B."/>
        </authorList>
    </citation>
    <scope>NUCLEOTIDE SEQUENCE</scope>
    <source>
        <strain evidence="1">CtYA416</strain>
    </source>
</reference>